<reference evidence="1" key="1">
    <citation type="submission" date="2017-02" db="EMBL/GenBank/DDBJ databases">
        <title>Parasitoid Jewel Wasp Mounts Multi-Pronged Neurochemical Attack to Hijack a Host Brain.</title>
        <authorList>
            <person name="Arvidson R.S."/>
            <person name="Kaiser M."/>
            <person name="Libersat F."/>
            <person name="Adams M.E."/>
        </authorList>
    </citation>
    <scope>NUCLEOTIDE SEQUENCE</scope>
    <source>
        <strain evidence="1">163</strain>
    </source>
</reference>
<dbReference type="EMBL" id="KY563536">
    <property type="protein sequence ID" value="ARK19945.1"/>
    <property type="molecule type" value="mRNA"/>
</dbReference>
<protein>
    <submittedName>
        <fullName evidence="1">Venom protein</fullName>
    </submittedName>
</protein>
<dbReference type="AlphaFoldDB" id="A0A1W6EW75"/>
<sequence length="238" mass="27347">MHSVSQSKINVLTNIYSAKATYPHNRLFLYIKYIHIIQNEIQNKIDRLTRYNVLFLLNTQFLWAIIHRITLKEIEFKISGVTSDTHKYIDSAIGNTTGHEHCYDKQHLEFEDVKNSAILVYYTCEAASIIQLSAPASEITEIAQKGEMAIEELEKIIPSCLVSRSALAQEGCIFGTIRKTKPFVQAFMDKYKVASQIRREKHRQISTNFENCHDIQIRTLEKKIIEIGRAALNCVQGL</sequence>
<accession>A0A1W6EW75</accession>
<proteinExistence type="evidence at transcript level"/>
<organism evidence="1">
    <name type="scientific">Ampulex compressa</name>
    <name type="common">Emerald cockroach wasp</name>
    <dbReference type="NCBI Taxonomy" id="860918"/>
    <lineage>
        <taxon>Eukaryota</taxon>
        <taxon>Metazoa</taxon>
        <taxon>Ecdysozoa</taxon>
        <taxon>Arthropoda</taxon>
        <taxon>Hexapoda</taxon>
        <taxon>Insecta</taxon>
        <taxon>Pterygota</taxon>
        <taxon>Neoptera</taxon>
        <taxon>Endopterygota</taxon>
        <taxon>Hymenoptera</taxon>
        <taxon>Apocrita</taxon>
        <taxon>Aculeata</taxon>
        <taxon>Apoidea</taxon>
        <taxon>Ampulicidae</taxon>
        <taxon>Ampulicini</taxon>
        <taxon>Ampulex</taxon>
    </lineage>
</organism>
<name>A0A1W6EW75_AMPCP</name>
<evidence type="ECO:0000313" key="1">
    <source>
        <dbReference type="EMBL" id="ARK19945.1"/>
    </source>
</evidence>